<keyword evidence="3" id="KW-1185">Reference proteome</keyword>
<sequence length="201" mass="22318">MTTIKHWTNLVRVSDTNADLIRVSDTDLIRVSDTERETAVQRLQQAFADGRLTSGEMEARLELALTATSRGDLKPAFAGLTEEAVRLTTTGARIERSGEWRVPRILRIDSEYGGVRLDLSRAVIDHPEIDIELRLAYGSATIILPPGASANADGTRTEWGRVTCTASQRTRPGRPHIRVTGELGYGRLKIKQANTWRRAAR</sequence>
<dbReference type="EMBL" id="BAABDQ010000029">
    <property type="protein sequence ID" value="GAA3594556.1"/>
    <property type="molecule type" value="Genomic_DNA"/>
</dbReference>
<name>A0ABP6Z1X1_9ACTN</name>
<reference evidence="3" key="1">
    <citation type="journal article" date="2019" name="Int. J. Syst. Evol. Microbiol.">
        <title>The Global Catalogue of Microorganisms (GCM) 10K type strain sequencing project: providing services to taxonomists for standard genome sequencing and annotation.</title>
        <authorList>
            <consortium name="The Broad Institute Genomics Platform"/>
            <consortium name="The Broad Institute Genome Sequencing Center for Infectious Disease"/>
            <person name="Wu L."/>
            <person name="Ma J."/>
        </authorList>
    </citation>
    <scope>NUCLEOTIDE SEQUENCE [LARGE SCALE GENOMIC DNA]</scope>
    <source>
        <strain evidence="3">JCM 17326</strain>
    </source>
</reference>
<evidence type="ECO:0000259" key="1">
    <source>
        <dbReference type="Pfam" id="PF08044"/>
    </source>
</evidence>
<proteinExistence type="predicted"/>
<dbReference type="InterPro" id="IPR012551">
    <property type="entry name" value="DUF1707_SHOCT-like"/>
</dbReference>
<dbReference type="PANTHER" id="PTHR40763">
    <property type="entry name" value="MEMBRANE PROTEIN-RELATED"/>
    <property type="match status" value="1"/>
</dbReference>
<dbReference type="PANTHER" id="PTHR40763:SF5">
    <property type="entry name" value="MEMBRANE PROTEIN"/>
    <property type="match status" value="1"/>
</dbReference>
<gene>
    <name evidence="2" type="ORF">GCM10022419_092190</name>
</gene>
<protein>
    <submittedName>
        <fullName evidence="2">DUF1707 domain-containing protein</fullName>
    </submittedName>
</protein>
<accession>A0ABP6Z1X1</accession>
<evidence type="ECO:0000313" key="3">
    <source>
        <dbReference type="Proteomes" id="UP001500630"/>
    </source>
</evidence>
<organism evidence="2 3">
    <name type="scientific">Nonomuraea rosea</name>
    <dbReference type="NCBI Taxonomy" id="638574"/>
    <lineage>
        <taxon>Bacteria</taxon>
        <taxon>Bacillati</taxon>
        <taxon>Actinomycetota</taxon>
        <taxon>Actinomycetes</taxon>
        <taxon>Streptosporangiales</taxon>
        <taxon>Streptosporangiaceae</taxon>
        <taxon>Nonomuraea</taxon>
    </lineage>
</organism>
<dbReference type="Pfam" id="PF08044">
    <property type="entry name" value="DUF1707"/>
    <property type="match status" value="1"/>
</dbReference>
<dbReference type="RefSeq" id="WP_345572318.1">
    <property type="nucleotide sequence ID" value="NZ_BAABDQ010000029.1"/>
</dbReference>
<feature type="domain" description="DUF1707" evidence="1">
    <location>
        <begin position="29"/>
        <end position="80"/>
    </location>
</feature>
<evidence type="ECO:0000313" key="2">
    <source>
        <dbReference type="EMBL" id="GAA3594556.1"/>
    </source>
</evidence>
<comment type="caution">
    <text evidence="2">The sequence shown here is derived from an EMBL/GenBank/DDBJ whole genome shotgun (WGS) entry which is preliminary data.</text>
</comment>
<dbReference type="Proteomes" id="UP001500630">
    <property type="component" value="Unassembled WGS sequence"/>
</dbReference>